<feature type="transmembrane region" description="Helical" evidence="2">
    <location>
        <begin position="78"/>
        <end position="103"/>
    </location>
</feature>
<keyword evidence="2" id="KW-0812">Transmembrane</keyword>
<dbReference type="EMBL" id="BMHP01000002">
    <property type="protein sequence ID" value="GGD70264.1"/>
    <property type="molecule type" value="Genomic_DNA"/>
</dbReference>
<dbReference type="InterPro" id="IPR036259">
    <property type="entry name" value="MFS_trans_sf"/>
</dbReference>
<sequence length="192" mass="21781">MSDKPETNEVKDDQDKKAKDNEKKADYKGQHRTNPFWYCIQLGFFAGLIWGMVRWLLYTFHFTTIIPGFLADPFFRHSFLLTGWGHLSGLGCFIIFSIAATLIYKLVLGRIRGPWCGVAYGLVWWAILFAVVCPMLKVTPPLNKWGLDSMISECCVFLIWGLFIGYTIAFEFTDEASREPLGGSGKLTKMGS</sequence>
<dbReference type="AlphaFoldDB" id="A0A917DVB7"/>
<accession>A0A917DVB7</accession>
<comment type="caution">
    <text evidence="3">The sequence shown here is derived from an EMBL/GenBank/DDBJ whole genome shotgun (WGS) entry which is preliminary data.</text>
</comment>
<reference evidence="3" key="2">
    <citation type="submission" date="2020-09" db="EMBL/GenBank/DDBJ databases">
        <authorList>
            <person name="Sun Q."/>
            <person name="Zhou Y."/>
        </authorList>
    </citation>
    <scope>NUCLEOTIDE SEQUENCE</scope>
    <source>
        <strain evidence="3">CGMCC 1.15178</strain>
    </source>
</reference>
<gene>
    <name evidence="3" type="ORF">GCM10010911_30150</name>
</gene>
<keyword evidence="4" id="KW-1185">Reference proteome</keyword>
<feature type="transmembrane region" description="Helical" evidence="2">
    <location>
        <begin position="115"/>
        <end position="138"/>
    </location>
</feature>
<dbReference type="RefSeq" id="WP_188992762.1">
    <property type="nucleotide sequence ID" value="NZ_BMHP01000002.1"/>
</dbReference>
<feature type="transmembrane region" description="Helical" evidence="2">
    <location>
        <begin position="150"/>
        <end position="169"/>
    </location>
</feature>
<keyword evidence="2" id="KW-1133">Transmembrane helix</keyword>
<feature type="region of interest" description="Disordered" evidence="1">
    <location>
        <begin position="1"/>
        <end position="26"/>
    </location>
</feature>
<dbReference type="SUPFAM" id="SSF103473">
    <property type="entry name" value="MFS general substrate transporter"/>
    <property type="match status" value="1"/>
</dbReference>
<evidence type="ECO:0000313" key="3">
    <source>
        <dbReference type="EMBL" id="GGD70264.1"/>
    </source>
</evidence>
<dbReference type="Pfam" id="PF11085">
    <property type="entry name" value="YqhR"/>
    <property type="match status" value="1"/>
</dbReference>
<dbReference type="Proteomes" id="UP000612456">
    <property type="component" value="Unassembled WGS sequence"/>
</dbReference>
<feature type="transmembrane region" description="Helical" evidence="2">
    <location>
        <begin position="36"/>
        <end position="58"/>
    </location>
</feature>
<name>A0A917DVB7_9BACL</name>
<protein>
    <submittedName>
        <fullName evidence="3">Uncharacterized protein</fullName>
    </submittedName>
</protein>
<reference evidence="3" key="1">
    <citation type="journal article" date="2014" name="Int. J. Syst. Evol. Microbiol.">
        <title>Complete genome sequence of Corynebacterium casei LMG S-19264T (=DSM 44701T), isolated from a smear-ripened cheese.</title>
        <authorList>
            <consortium name="US DOE Joint Genome Institute (JGI-PGF)"/>
            <person name="Walter F."/>
            <person name="Albersmeier A."/>
            <person name="Kalinowski J."/>
            <person name="Ruckert C."/>
        </authorList>
    </citation>
    <scope>NUCLEOTIDE SEQUENCE</scope>
    <source>
        <strain evidence="3">CGMCC 1.15178</strain>
    </source>
</reference>
<dbReference type="InterPro" id="IPR024563">
    <property type="entry name" value="YqhR"/>
</dbReference>
<proteinExistence type="predicted"/>
<evidence type="ECO:0000313" key="4">
    <source>
        <dbReference type="Proteomes" id="UP000612456"/>
    </source>
</evidence>
<evidence type="ECO:0000256" key="1">
    <source>
        <dbReference type="SAM" id="MobiDB-lite"/>
    </source>
</evidence>
<organism evidence="3 4">
    <name type="scientific">Paenibacillus nasutitermitis</name>
    <dbReference type="NCBI Taxonomy" id="1652958"/>
    <lineage>
        <taxon>Bacteria</taxon>
        <taxon>Bacillati</taxon>
        <taxon>Bacillota</taxon>
        <taxon>Bacilli</taxon>
        <taxon>Bacillales</taxon>
        <taxon>Paenibacillaceae</taxon>
        <taxon>Paenibacillus</taxon>
    </lineage>
</organism>
<evidence type="ECO:0000256" key="2">
    <source>
        <dbReference type="SAM" id="Phobius"/>
    </source>
</evidence>
<keyword evidence="2" id="KW-0472">Membrane</keyword>